<dbReference type="SUPFAM" id="SSF56801">
    <property type="entry name" value="Acetyl-CoA synthetase-like"/>
    <property type="match status" value="1"/>
</dbReference>
<feature type="domain" description="AMP-binding enzyme C-terminal" evidence="4">
    <location>
        <begin position="420"/>
        <end position="495"/>
    </location>
</feature>
<evidence type="ECO:0000313" key="6">
    <source>
        <dbReference type="Proteomes" id="UP001596142"/>
    </source>
</evidence>
<dbReference type="InterPro" id="IPR020845">
    <property type="entry name" value="AMP-binding_CS"/>
</dbReference>
<dbReference type="Gene3D" id="3.40.50.12780">
    <property type="entry name" value="N-terminal domain of ligase-like"/>
    <property type="match status" value="1"/>
</dbReference>
<protein>
    <submittedName>
        <fullName evidence="5">Class I adenylate-forming enzyme family protein</fullName>
    </submittedName>
</protein>
<reference evidence="6" key="1">
    <citation type="journal article" date="2019" name="Int. J. Syst. Evol. Microbiol.">
        <title>The Global Catalogue of Microorganisms (GCM) 10K type strain sequencing project: providing services to taxonomists for standard genome sequencing and annotation.</title>
        <authorList>
            <consortium name="The Broad Institute Genomics Platform"/>
            <consortium name="The Broad Institute Genome Sequencing Center for Infectious Disease"/>
            <person name="Wu L."/>
            <person name="Ma J."/>
        </authorList>
    </citation>
    <scope>NUCLEOTIDE SEQUENCE [LARGE SCALE GENOMIC DNA]</scope>
    <source>
        <strain evidence="6">CECT 7184</strain>
    </source>
</reference>
<feature type="domain" description="AMP-dependent synthetase/ligase" evidence="3">
    <location>
        <begin position="8"/>
        <end position="369"/>
    </location>
</feature>
<keyword evidence="6" id="KW-1185">Reference proteome</keyword>
<name>A0ABW0YLY6_9BACI</name>
<comment type="similarity">
    <text evidence="1">Belongs to the ATP-dependent AMP-binding enzyme family.</text>
</comment>
<dbReference type="Proteomes" id="UP001596142">
    <property type="component" value="Unassembled WGS sequence"/>
</dbReference>
<evidence type="ECO:0000313" key="5">
    <source>
        <dbReference type="EMBL" id="MFC5711433.1"/>
    </source>
</evidence>
<comment type="caution">
    <text evidence="5">The sequence shown here is derived from an EMBL/GenBank/DDBJ whole genome shotgun (WGS) entry which is preliminary data.</text>
</comment>
<evidence type="ECO:0000259" key="3">
    <source>
        <dbReference type="Pfam" id="PF00501"/>
    </source>
</evidence>
<evidence type="ECO:0000259" key="4">
    <source>
        <dbReference type="Pfam" id="PF13193"/>
    </source>
</evidence>
<dbReference type="Pfam" id="PF00501">
    <property type="entry name" value="AMP-binding"/>
    <property type="match status" value="1"/>
</dbReference>
<accession>A0ABW0YLY6</accession>
<dbReference type="Gene3D" id="3.30.300.30">
    <property type="match status" value="1"/>
</dbReference>
<dbReference type="PANTHER" id="PTHR43201">
    <property type="entry name" value="ACYL-COA SYNTHETASE"/>
    <property type="match status" value="1"/>
</dbReference>
<keyword evidence="2" id="KW-0436">Ligase</keyword>
<dbReference type="InterPro" id="IPR045851">
    <property type="entry name" value="AMP-bd_C_sf"/>
</dbReference>
<dbReference type="PROSITE" id="PS00455">
    <property type="entry name" value="AMP_BINDING"/>
    <property type="match status" value="1"/>
</dbReference>
<organism evidence="5 6">
    <name type="scientific">Thalassorhabdus alkalitolerans</name>
    <dbReference type="NCBI Taxonomy" id="2282697"/>
    <lineage>
        <taxon>Bacteria</taxon>
        <taxon>Bacillati</taxon>
        <taxon>Bacillota</taxon>
        <taxon>Bacilli</taxon>
        <taxon>Bacillales</taxon>
        <taxon>Bacillaceae</taxon>
        <taxon>Thalassorhabdus</taxon>
    </lineage>
</organism>
<dbReference type="RefSeq" id="WP_385937664.1">
    <property type="nucleotide sequence ID" value="NZ_JBHSOZ010000002.1"/>
</dbReference>
<gene>
    <name evidence="5" type="ORF">ACFPU1_01420</name>
</gene>
<dbReference type="InterPro" id="IPR042099">
    <property type="entry name" value="ANL_N_sf"/>
</dbReference>
<dbReference type="InterPro" id="IPR000873">
    <property type="entry name" value="AMP-dep_synth/lig_dom"/>
</dbReference>
<evidence type="ECO:0000256" key="2">
    <source>
        <dbReference type="ARBA" id="ARBA00022598"/>
    </source>
</evidence>
<dbReference type="EMBL" id="JBHSOZ010000002">
    <property type="protein sequence ID" value="MFC5711433.1"/>
    <property type="molecule type" value="Genomic_DNA"/>
</dbReference>
<sequence>MNLSMLFDISVHRHASKPALIGSKKSYTYKELEEEVNRMASSLQKLGIKKQDRLMVILKNNIENVIIFWACQKLGIIYTPVNFRLSIDDFYFCVKDIEPKVVVYEPFSEHLVKKEVFAERPILIGVNGAKADISYEELIDQGTSSYSRPDISYEDIAMILYTSGTTGVPKGVPRTHINEYTSSLAHIIQCRYKTFDRTLLAVPMYHVIGIRSLLAVSLLSGSAVLMTEFDPKDSLQAIEEEKVTCLFLTPTYYHDMVYHPDASQHDLSNLHTIAYSGSPMSDELVRKCDEIFSPQRFVNHYGSTEIYTFTYCEDIRLKGSGGKPGIHQNIRLISPNSRPDSMSEAEMKEGEVGQIVINMNSVEAFKGYWNRPDATRDAISSDWYYTGDLGYFNKEGNLVVVGRADDMIISGGENIYPFHIENVLKEHPGIREVIVVGEADKRWGQIVAAFIVPEDPSLKVQDLDQFCKKHPQLSNVNRPRKYTFVSEIPKSKTGKILRRKLREGFYEQI</sequence>
<dbReference type="InterPro" id="IPR025110">
    <property type="entry name" value="AMP-bd_C"/>
</dbReference>
<dbReference type="Pfam" id="PF13193">
    <property type="entry name" value="AMP-binding_C"/>
    <property type="match status" value="1"/>
</dbReference>
<proteinExistence type="inferred from homology"/>
<dbReference type="PANTHER" id="PTHR43201:SF5">
    <property type="entry name" value="MEDIUM-CHAIN ACYL-COA LIGASE ACSF2, MITOCHONDRIAL"/>
    <property type="match status" value="1"/>
</dbReference>
<evidence type="ECO:0000256" key="1">
    <source>
        <dbReference type="ARBA" id="ARBA00006432"/>
    </source>
</evidence>